<protein>
    <submittedName>
        <fullName evidence="8">Uncharacterized protein</fullName>
    </submittedName>
</protein>
<comment type="similarity">
    <text evidence="4">Belongs to the 5'-3' exonuclease family.</text>
</comment>
<dbReference type="Pfam" id="PF17846">
    <property type="entry name" value="XRN_M"/>
    <property type="match status" value="1"/>
</dbReference>
<dbReference type="PANTHER" id="PTHR12341:SF7">
    <property type="entry name" value="5'-3' EXORIBONUCLEASE 1"/>
    <property type="match status" value="1"/>
</dbReference>
<dbReference type="CDD" id="cd18673">
    <property type="entry name" value="PIN_XRN1-2-like"/>
    <property type="match status" value="1"/>
</dbReference>
<evidence type="ECO:0000256" key="4">
    <source>
        <dbReference type="ARBA" id="ARBA00038299"/>
    </source>
</evidence>
<dbReference type="InterPro" id="IPR040992">
    <property type="entry name" value="XRN1_D1"/>
</dbReference>
<name>A0A0K2UAM2_LEPSM</name>
<dbReference type="InterPro" id="IPR027073">
    <property type="entry name" value="5_3_exoribonuclease"/>
</dbReference>
<dbReference type="EMBL" id="HACA01017759">
    <property type="protein sequence ID" value="CDW35120.1"/>
    <property type="molecule type" value="Transcribed_RNA"/>
</dbReference>
<feature type="domain" description="Xrn1 helical" evidence="6">
    <location>
        <begin position="276"/>
        <end position="630"/>
    </location>
</feature>
<dbReference type="GO" id="GO:0004534">
    <property type="term" value="F:5'-3' RNA exonuclease activity"/>
    <property type="evidence" value="ECO:0007669"/>
    <property type="project" value="TreeGrafter"/>
</dbReference>
<dbReference type="Pfam" id="PF18332">
    <property type="entry name" value="XRN1_D1"/>
    <property type="match status" value="1"/>
</dbReference>
<evidence type="ECO:0000256" key="1">
    <source>
        <dbReference type="ARBA" id="ARBA00022722"/>
    </source>
</evidence>
<evidence type="ECO:0000259" key="5">
    <source>
        <dbReference type="Pfam" id="PF03159"/>
    </source>
</evidence>
<dbReference type="AlphaFoldDB" id="A0A0K2UAM2"/>
<sequence>MGVPKFYRWISERYPCLSEVVKESSIPEFDHLYLDMNGIIHNCSHPNDDDPHFRLKEVQIFENIFAYVEVIFRMIRPRKVFFMAVDGVAPRAKMNQQRGRRFRTSREAASNVKRAIDKGEKLPSELPFDSNCITPGTRFMNELQGQLEYFVASKISTDPLWRGVKIILSGHNSPGEGEHKIMDFIRFEKSKEGYDPNTRHCLYGLDADLIMLGLCTHDPHFSLLREEVKFGGRKNQNSKIVSANKVNFHLLHLSLLREYIDLELSMDNFREKLPFKYDLESIIDDWILMGFLVGNDFVPHLPHLHINKNALSELYSIYKQVLLTLDGYINENGVLNLKRFEKFMAAMGEMELARFDEIYSDMKWIEGKTARKNNKGQHTVLPTPGPGNVSELLEGNNIDELKTLDGNNMDNDDLKQLLKSTDSYLEDDSQSSNSLDEFKDELEEADGRDHLYYIEFRQHKREYYMNKMRMISVTKEALNQVAQDYVRAIQWILHYYFHGCISWSWYYNHHYTPWITDIKNFSSMNYNFDLQSKPFKPFEQLLAVLPPPSGNLLPEVLRTLMTSENSPILDFYPNDFECDLNGKHQDWEAVVLLPFIDEIRLLQAMEPLLAYLRPAEGKINSHGPMKSYVYTPNSNGVCKAPMYFPTIDLCYASITEIKREEWYVPYNKLNLGLMKSVKLNVYFPGFPTLQHLPHTARIHCTGVCVFETPSIENSCIISLNKNSDKPDLNSICEQYLGKTIWVSWPHMKEALVVGVSNAENRVDLKNTGEKKSELITKTPISGKEFTSVISNITHK</sequence>
<evidence type="ECO:0000259" key="7">
    <source>
        <dbReference type="Pfam" id="PF18332"/>
    </source>
</evidence>
<organism evidence="8">
    <name type="scientific">Lepeophtheirus salmonis</name>
    <name type="common">Salmon louse</name>
    <name type="synonym">Caligus salmonis</name>
    <dbReference type="NCBI Taxonomy" id="72036"/>
    <lineage>
        <taxon>Eukaryota</taxon>
        <taxon>Metazoa</taxon>
        <taxon>Ecdysozoa</taxon>
        <taxon>Arthropoda</taxon>
        <taxon>Crustacea</taxon>
        <taxon>Multicrustacea</taxon>
        <taxon>Hexanauplia</taxon>
        <taxon>Copepoda</taxon>
        <taxon>Siphonostomatoida</taxon>
        <taxon>Caligidae</taxon>
        <taxon>Lepeophtheirus</taxon>
    </lineage>
</organism>
<evidence type="ECO:0000256" key="2">
    <source>
        <dbReference type="ARBA" id="ARBA00022801"/>
    </source>
</evidence>
<keyword evidence="2" id="KW-0378">Hydrolase</keyword>
<dbReference type="InterPro" id="IPR041412">
    <property type="entry name" value="Xrn1_helical"/>
</dbReference>
<dbReference type="Gene3D" id="2.170.260.40">
    <property type="match status" value="1"/>
</dbReference>
<dbReference type="GO" id="GO:0016075">
    <property type="term" value="P:rRNA catabolic process"/>
    <property type="evidence" value="ECO:0007669"/>
    <property type="project" value="TreeGrafter"/>
</dbReference>
<dbReference type="Pfam" id="PF03159">
    <property type="entry name" value="XRN_N"/>
    <property type="match status" value="1"/>
</dbReference>
<dbReference type="FunFam" id="3.40.50.12390:FF:000002">
    <property type="entry name" value="5'-3' exoribonuclease 1"/>
    <property type="match status" value="1"/>
</dbReference>
<evidence type="ECO:0000256" key="3">
    <source>
        <dbReference type="ARBA" id="ARBA00022839"/>
    </source>
</evidence>
<evidence type="ECO:0000313" key="8">
    <source>
        <dbReference type="EMBL" id="CDW35120.1"/>
    </source>
</evidence>
<dbReference type="GO" id="GO:0003723">
    <property type="term" value="F:RNA binding"/>
    <property type="evidence" value="ECO:0007669"/>
    <property type="project" value="TreeGrafter"/>
</dbReference>
<dbReference type="InterPro" id="IPR047007">
    <property type="entry name" value="XRN1_D1_sf"/>
</dbReference>
<feature type="domain" description="5'-3' exoribonuclease 1 D1" evidence="7">
    <location>
        <begin position="672"/>
        <end position="790"/>
    </location>
</feature>
<dbReference type="InterPro" id="IPR004859">
    <property type="entry name" value="Xrn1_N"/>
</dbReference>
<proteinExistence type="inferred from homology"/>
<dbReference type="OrthoDB" id="372487at2759"/>
<evidence type="ECO:0000259" key="6">
    <source>
        <dbReference type="Pfam" id="PF17846"/>
    </source>
</evidence>
<dbReference type="GO" id="GO:0000956">
    <property type="term" value="P:nuclear-transcribed mRNA catabolic process"/>
    <property type="evidence" value="ECO:0007669"/>
    <property type="project" value="TreeGrafter"/>
</dbReference>
<dbReference type="PANTHER" id="PTHR12341">
    <property type="entry name" value="5'-&gt;3' EXORIBONUCLEASE"/>
    <property type="match status" value="1"/>
</dbReference>
<dbReference type="Gene3D" id="1.25.40.1050">
    <property type="match status" value="1"/>
</dbReference>
<keyword evidence="1" id="KW-0540">Nuclease</keyword>
<dbReference type="Gene3D" id="3.40.50.12390">
    <property type="match status" value="2"/>
</dbReference>
<accession>A0A0K2UAM2</accession>
<feature type="domain" description="Xrn1 N-terminal" evidence="5">
    <location>
        <begin position="1"/>
        <end position="227"/>
    </location>
</feature>
<reference evidence="8" key="1">
    <citation type="submission" date="2014-05" db="EMBL/GenBank/DDBJ databases">
        <authorList>
            <person name="Chronopoulou M."/>
        </authorList>
    </citation>
    <scope>NUCLEOTIDE SEQUENCE</scope>
    <source>
        <tissue evidence="8">Whole organism</tissue>
    </source>
</reference>
<keyword evidence="3" id="KW-0269">Exonuclease</keyword>
<dbReference type="GO" id="GO:0005634">
    <property type="term" value="C:nucleus"/>
    <property type="evidence" value="ECO:0007669"/>
    <property type="project" value="TreeGrafter"/>
</dbReference>